<name>A0ABX7T6L5_9SPHN</name>
<dbReference type="CDD" id="cd00090">
    <property type="entry name" value="HTH_ARSR"/>
    <property type="match status" value="1"/>
</dbReference>
<proteinExistence type="predicted"/>
<reference evidence="2 3" key="1">
    <citation type="submission" date="2021-03" db="EMBL/GenBank/DDBJ databases">
        <title>Complete genome of Parasphingorhabdus_sp.JHSY0214.</title>
        <authorList>
            <person name="Yoo J.H."/>
            <person name="Bae J.W."/>
        </authorList>
    </citation>
    <scope>NUCLEOTIDE SEQUENCE [LARGE SCALE GENOMIC DNA]</scope>
    <source>
        <strain evidence="2 3">JHSY0214</strain>
    </source>
</reference>
<dbReference type="EMBL" id="CP071794">
    <property type="protein sequence ID" value="QTD55752.1"/>
    <property type="molecule type" value="Genomic_DNA"/>
</dbReference>
<dbReference type="PROSITE" id="PS50987">
    <property type="entry name" value="HTH_ARSR_2"/>
    <property type="match status" value="1"/>
</dbReference>
<dbReference type="InterPro" id="IPR001845">
    <property type="entry name" value="HTH_ArsR_DNA-bd_dom"/>
</dbReference>
<evidence type="ECO:0000313" key="3">
    <source>
        <dbReference type="Proteomes" id="UP000663923"/>
    </source>
</evidence>
<keyword evidence="3" id="KW-1185">Reference proteome</keyword>
<dbReference type="NCBIfam" id="NF033788">
    <property type="entry name" value="HTH_metalloreg"/>
    <property type="match status" value="1"/>
</dbReference>
<dbReference type="InterPro" id="IPR011991">
    <property type="entry name" value="ArsR-like_HTH"/>
</dbReference>
<dbReference type="PRINTS" id="PR00778">
    <property type="entry name" value="HTHARSR"/>
</dbReference>
<dbReference type="InterPro" id="IPR036390">
    <property type="entry name" value="WH_DNA-bd_sf"/>
</dbReference>
<dbReference type="Pfam" id="PF12840">
    <property type="entry name" value="HTH_20"/>
    <property type="match status" value="1"/>
</dbReference>
<dbReference type="Gene3D" id="1.10.10.10">
    <property type="entry name" value="Winged helix-like DNA-binding domain superfamily/Winged helix DNA-binding domain"/>
    <property type="match status" value="1"/>
</dbReference>
<accession>A0ABX7T6L5</accession>
<dbReference type="Proteomes" id="UP000663923">
    <property type="component" value="Chromosome"/>
</dbReference>
<protein>
    <submittedName>
        <fullName evidence="2">Winged helix-turn-helix transcriptional regulator</fullName>
    </submittedName>
</protein>
<dbReference type="PANTHER" id="PTHR38600">
    <property type="entry name" value="TRANSCRIPTIONAL REGULATORY PROTEIN"/>
    <property type="match status" value="1"/>
</dbReference>
<gene>
    <name evidence="2" type="ORF">J4G78_16420</name>
</gene>
<dbReference type="SUPFAM" id="SSF46785">
    <property type="entry name" value="Winged helix' DNA-binding domain"/>
    <property type="match status" value="1"/>
</dbReference>
<organism evidence="2 3">
    <name type="scientific">Parasphingorhabdus cellanae</name>
    <dbReference type="NCBI Taxonomy" id="2806553"/>
    <lineage>
        <taxon>Bacteria</taxon>
        <taxon>Pseudomonadati</taxon>
        <taxon>Pseudomonadota</taxon>
        <taxon>Alphaproteobacteria</taxon>
        <taxon>Sphingomonadales</taxon>
        <taxon>Sphingomonadaceae</taxon>
        <taxon>Parasphingorhabdus</taxon>
    </lineage>
</organism>
<feature type="domain" description="HTH arsR-type" evidence="1">
    <location>
        <begin position="1"/>
        <end position="91"/>
    </location>
</feature>
<dbReference type="RefSeq" id="WP_207987576.1">
    <property type="nucleotide sequence ID" value="NZ_CP071794.1"/>
</dbReference>
<dbReference type="SMART" id="SM00418">
    <property type="entry name" value="HTH_ARSR"/>
    <property type="match status" value="1"/>
</dbReference>
<dbReference type="PANTHER" id="PTHR38600:SF2">
    <property type="entry name" value="SLL0088 PROTEIN"/>
    <property type="match status" value="1"/>
</dbReference>
<evidence type="ECO:0000259" key="1">
    <source>
        <dbReference type="PROSITE" id="PS50987"/>
    </source>
</evidence>
<sequence length="115" mass="13099">MEQLSPIFAALGDPTRFAIVDRLLREGELSAGEIADTAPISSPAFSRHLKVLREAGMIKKRTDKQRRLYSVRPEAVREISAWTITYREFWETSLDRLEHALNAGTKEKEEKNNNG</sequence>
<evidence type="ECO:0000313" key="2">
    <source>
        <dbReference type="EMBL" id="QTD55752.1"/>
    </source>
</evidence>
<dbReference type="InterPro" id="IPR036388">
    <property type="entry name" value="WH-like_DNA-bd_sf"/>
</dbReference>